<dbReference type="EMBL" id="JAYMYR010000011">
    <property type="protein sequence ID" value="KAK7333570.1"/>
    <property type="molecule type" value="Genomic_DNA"/>
</dbReference>
<keyword evidence="5" id="KW-1185">Reference proteome</keyword>
<feature type="coiled-coil region" evidence="2">
    <location>
        <begin position="20"/>
        <end position="47"/>
    </location>
</feature>
<proteinExistence type="predicted"/>
<dbReference type="InterPro" id="IPR055414">
    <property type="entry name" value="LRR_R13L4/SHOC2-like"/>
</dbReference>
<dbReference type="Proteomes" id="UP001374584">
    <property type="component" value="Unassembled WGS sequence"/>
</dbReference>
<reference evidence="4 5" key="1">
    <citation type="submission" date="2024-01" db="EMBL/GenBank/DDBJ databases">
        <title>The genomes of 5 underutilized Papilionoideae crops provide insights into root nodulation and disease resistanc.</title>
        <authorList>
            <person name="Jiang F."/>
        </authorList>
    </citation>
    <scope>NUCLEOTIDE SEQUENCE [LARGE SCALE GENOMIC DNA]</scope>
    <source>
        <strain evidence="4">JINMINGXINNONG_FW02</strain>
        <tissue evidence="4">Leaves</tissue>
    </source>
</reference>
<protein>
    <recommendedName>
        <fullName evidence="3">Disease resistance R13L4/SHOC-2-like LRR domain-containing protein</fullName>
    </recommendedName>
</protein>
<accession>A0AAN9LCR5</accession>
<keyword evidence="2" id="KW-0175">Coiled coil</keyword>
<gene>
    <name evidence="4" type="ORF">VNO80_30345</name>
</gene>
<evidence type="ECO:0000259" key="3">
    <source>
        <dbReference type="Pfam" id="PF23598"/>
    </source>
</evidence>
<comment type="caution">
    <text evidence="4">The sequence shown here is derived from an EMBL/GenBank/DDBJ whole genome shotgun (WGS) entry which is preliminary data.</text>
</comment>
<dbReference type="PANTHER" id="PTHR47186:SF45">
    <property type="entry name" value="DISEASE RESISTANCE RPP13-LIKE PROTEIN 1"/>
    <property type="match status" value="1"/>
</dbReference>
<dbReference type="SUPFAM" id="SSF52047">
    <property type="entry name" value="RNI-like"/>
    <property type="match status" value="1"/>
</dbReference>
<dbReference type="PANTHER" id="PTHR47186">
    <property type="entry name" value="LEUCINE-RICH REPEAT-CONTAINING PROTEIN 57"/>
    <property type="match status" value="1"/>
</dbReference>
<evidence type="ECO:0000313" key="5">
    <source>
        <dbReference type="Proteomes" id="UP001374584"/>
    </source>
</evidence>
<dbReference type="InterPro" id="IPR032675">
    <property type="entry name" value="LRR_dom_sf"/>
</dbReference>
<dbReference type="Pfam" id="PF23598">
    <property type="entry name" value="LRR_14"/>
    <property type="match status" value="1"/>
</dbReference>
<evidence type="ECO:0000313" key="4">
    <source>
        <dbReference type="EMBL" id="KAK7333570.1"/>
    </source>
</evidence>
<feature type="domain" description="Disease resistance R13L4/SHOC-2-like LRR" evidence="3">
    <location>
        <begin position="291"/>
        <end position="525"/>
    </location>
</feature>
<organism evidence="4 5">
    <name type="scientific">Phaseolus coccineus</name>
    <name type="common">Scarlet runner bean</name>
    <name type="synonym">Phaseolus multiflorus</name>
    <dbReference type="NCBI Taxonomy" id="3886"/>
    <lineage>
        <taxon>Eukaryota</taxon>
        <taxon>Viridiplantae</taxon>
        <taxon>Streptophyta</taxon>
        <taxon>Embryophyta</taxon>
        <taxon>Tracheophyta</taxon>
        <taxon>Spermatophyta</taxon>
        <taxon>Magnoliopsida</taxon>
        <taxon>eudicotyledons</taxon>
        <taxon>Gunneridae</taxon>
        <taxon>Pentapetalae</taxon>
        <taxon>rosids</taxon>
        <taxon>fabids</taxon>
        <taxon>Fabales</taxon>
        <taxon>Fabaceae</taxon>
        <taxon>Papilionoideae</taxon>
        <taxon>50 kb inversion clade</taxon>
        <taxon>NPAAA clade</taxon>
        <taxon>indigoferoid/millettioid clade</taxon>
        <taxon>Phaseoleae</taxon>
        <taxon>Phaseolus</taxon>
    </lineage>
</organism>
<sequence length="548" mass="62810">MSIRTNPMKAVPTVLKRLLTADKQANLKDLKNELTRIQNLFSMVKENEQELLDTLTMVDAYLRNDIPKLIEEEEKICGKIRESTEKLLPLDQILRANKKADESRGITVQDWKLGEREEVNTSLPLTLKPEESEELGMIMKNYGSLDDIKKKCLLSLLHFPENSIMKKRNIILWWVEVTEKAKGNGEFVFGKLTDLKLIVPHQYAFDNKFKINPLVHILKRSGLLLINDGEKSFGMYSQIVTLSPHSNTHPLRCLALDKKKVELSDEFNFQWNHLTGIFNVGASYLQFGPQSMAKMKHLKVLQLGRWLHASPKHHIEVNSEEFLKELRDQKDLTYLSLRGISRISELPDSIFQLQRLETLDLKACHNLETLPDDIASMGNLIHLNLSQCYLLDRMPKGIEKLSRLEVLKGFVIGSPDKTPCKISDLAPLSKLKQLSIHIGSGAMIQDIEFERLRVFSELEKLKISWGVSDTKYSKMEVSLPPKLKRLHLEGFPGQDMPEWLKPDKIITSLCELYITGGKLQSMDLQGYAHVSCSLQIIRVKYLQHLNIN</sequence>
<dbReference type="AlphaFoldDB" id="A0AAN9LCR5"/>
<evidence type="ECO:0000256" key="2">
    <source>
        <dbReference type="SAM" id="Coils"/>
    </source>
</evidence>
<keyword evidence="1" id="KW-0677">Repeat</keyword>
<name>A0AAN9LCR5_PHACN</name>
<evidence type="ECO:0000256" key="1">
    <source>
        <dbReference type="ARBA" id="ARBA00022737"/>
    </source>
</evidence>
<dbReference type="Gene3D" id="3.80.10.10">
    <property type="entry name" value="Ribonuclease Inhibitor"/>
    <property type="match status" value="1"/>
</dbReference>